<comment type="caution">
    <text evidence="6">The sequence shown here is derived from an EMBL/GenBank/DDBJ whole genome shotgun (WGS) entry which is preliminary data.</text>
</comment>
<name>A0A9P6WCR7_MAUEX</name>
<evidence type="ECO:0000313" key="6">
    <source>
        <dbReference type="EMBL" id="KAG0668339.1"/>
    </source>
</evidence>
<sequence length="434" mass="50746">MTIPGDRRSLIHRHKWKVIISVFGITAVCATGSILIYLIKRWLYRQQLRISEDHFMREQMRRRFVQTQEDSLRTVGQLLPVFAIVLNNDDLNIDDLFMDLKNMKNGNEKERNDKKRSKAELWNELKINSIVKVVTITYTISTFILLTRLQLNMLARREYLEAAVTMNVEKKKDTKKQYYITTLINKFWNYNSVEPTIEIDNNESSSAGIRRNKITYINEQAYLSLSWWLLNRGYQTFRSEVYRYVTEEFSTINPRDQLTISEFNDHLSKIFQSITRDILVHKDNGIKMTQIMLPSETELFNVLQETLNPEELQILREDDTVLKKLILEAAQCIESSASNVVLENLVNISYQYIMNNIETKILAKSQKKQTENKDTTVENTSYQMAMYSIVIKDTCQEILPHSPAVGTTNPFLETLDKLEVLNELSSSVYSNFNI</sequence>
<dbReference type="PANTHER" id="PTHR28080:SF1">
    <property type="entry name" value="PEROXISOMAL BIOGENESIS FACTOR 3"/>
    <property type="match status" value="1"/>
</dbReference>
<dbReference type="GO" id="GO:0005778">
    <property type="term" value="C:peroxisomal membrane"/>
    <property type="evidence" value="ECO:0007669"/>
    <property type="project" value="UniProtKB-SubCell"/>
</dbReference>
<organism evidence="6 7">
    <name type="scientific">Maudiozyma exigua</name>
    <name type="common">Yeast</name>
    <name type="synonym">Kazachstania exigua</name>
    <dbReference type="NCBI Taxonomy" id="34358"/>
    <lineage>
        <taxon>Eukaryota</taxon>
        <taxon>Fungi</taxon>
        <taxon>Dikarya</taxon>
        <taxon>Ascomycota</taxon>
        <taxon>Saccharomycotina</taxon>
        <taxon>Saccharomycetes</taxon>
        <taxon>Saccharomycetales</taxon>
        <taxon>Saccharomycetaceae</taxon>
        <taxon>Maudiozyma</taxon>
    </lineage>
</organism>
<dbReference type="GO" id="GO:0045046">
    <property type="term" value="P:protein import into peroxisome membrane"/>
    <property type="evidence" value="ECO:0007669"/>
    <property type="project" value="TreeGrafter"/>
</dbReference>
<dbReference type="AlphaFoldDB" id="A0A9P6WCR7"/>
<keyword evidence="7" id="KW-1185">Reference proteome</keyword>
<keyword evidence="3" id="KW-0576">Peroxisome</keyword>
<keyword evidence="5" id="KW-0472">Membrane</keyword>
<comment type="subcellular location">
    <subcellularLocation>
        <location evidence="1">Peroxisome membrane</location>
        <topology evidence="1">Single-pass membrane protein</topology>
    </subcellularLocation>
</comment>
<dbReference type="EMBL" id="PUHR01000070">
    <property type="protein sequence ID" value="KAG0668339.1"/>
    <property type="molecule type" value="Genomic_DNA"/>
</dbReference>
<feature type="transmembrane region" description="Helical" evidence="5">
    <location>
        <begin position="125"/>
        <end position="146"/>
    </location>
</feature>
<comment type="similarity">
    <text evidence="2">Belongs to the peroxin-3 family.</text>
</comment>
<feature type="transmembrane region" description="Helical" evidence="5">
    <location>
        <begin position="18"/>
        <end position="39"/>
    </location>
</feature>
<gene>
    <name evidence="6" type="primary">PEX3</name>
    <name evidence="6" type="ORF">C6P45_004798</name>
</gene>
<dbReference type="PANTHER" id="PTHR28080">
    <property type="entry name" value="PEROXISOMAL BIOGENESIS FACTOR 3"/>
    <property type="match status" value="1"/>
</dbReference>
<keyword evidence="5" id="KW-0812">Transmembrane</keyword>
<dbReference type="GO" id="GO:0030674">
    <property type="term" value="F:protein-macromolecule adaptor activity"/>
    <property type="evidence" value="ECO:0007669"/>
    <property type="project" value="TreeGrafter"/>
</dbReference>
<evidence type="ECO:0000313" key="7">
    <source>
        <dbReference type="Proteomes" id="UP000750334"/>
    </source>
</evidence>
<protein>
    <recommendedName>
        <fullName evidence="4">Peroxin-3</fullName>
    </recommendedName>
</protein>
<dbReference type="OrthoDB" id="45930at2759"/>
<keyword evidence="5" id="KW-1133">Transmembrane helix</keyword>
<evidence type="ECO:0000256" key="1">
    <source>
        <dbReference type="ARBA" id="ARBA00004549"/>
    </source>
</evidence>
<evidence type="ECO:0000256" key="5">
    <source>
        <dbReference type="SAM" id="Phobius"/>
    </source>
</evidence>
<evidence type="ECO:0000256" key="4">
    <source>
        <dbReference type="ARBA" id="ARBA00032508"/>
    </source>
</evidence>
<dbReference type="InterPro" id="IPR006966">
    <property type="entry name" value="Peroxin-3"/>
</dbReference>
<evidence type="ECO:0000256" key="2">
    <source>
        <dbReference type="ARBA" id="ARBA00008933"/>
    </source>
</evidence>
<proteinExistence type="inferred from homology"/>
<reference evidence="6 7" key="1">
    <citation type="submission" date="2020-11" db="EMBL/GenBank/DDBJ databases">
        <title>Kefir isolates.</title>
        <authorList>
            <person name="Marcisauskas S."/>
            <person name="Kim Y."/>
            <person name="Blasche S."/>
        </authorList>
    </citation>
    <scope>NUCLEOTIDE SEQUENCE [LARGE SCALE GENOMIC DNA]</scope>
    <source>
        <strain evidence="6 7">OG2</strain>
    </source>
</reference>
<evidence type="ECO:0000256" key="3">
    <source>
        <dbReference type="ARBA" id="ARBA00023140"/>
    </source>
</evidence>
<dbReference type="Pfam" id="PF04882">
    <property type="entry name" value="Peroxin-3"/>
    <property type="match status" value="1"/>
</dbReference>
<accession>A0A9P6WCR7</accession>
<dbReference type="Proteomes" id="UP000750334">
    <property type="component" value="Unassembled WGS sequence"/>
</dbReference>